<dbReference type="InterPro" id="IPR013525">
    <property type="entry name" value="ABC2_TM"/>
</dbReference>
<dbReference type="OrthoDB" id="66620at2759"/>
<dbReference type="GO" id="GO:0016020">
    <property type="term" value="C:membrane"/>
    <property type="evidence" value="ECO:0007669"/>
    <property type="project" value="UniProtKB-SubCell"/>
</dbReference>
<feature type="compositionally biased region" description="Basic and acidic residues" evidence="8">
    <location>
        <begin position="749"/>
        <end position="771"/>
    </location>
</feature>
<feature type="compositionally biased region" description="Low complexity" evidence="8">
    <location>
        <begin position="14"/>
        <end position="27"/>
    </location>
</feature>
<evidence type="ECO:0000313" key="11">
    <source>
        <dbReference type="EMBL" id="POY74747.1"/>
    </source>
</evidence>
<dbReference type="Pfam" id="PF00005">
    <property type="entry name" value="ABC_tran"/>
    <property type="match status" value="2"/>
</dbReference>
<feature type="transmembrane region" description="Helical" evidence="9">
    <location>
        <begin position="1144"/>
        <end position="1162"/>
    </location>
</feature>
<dbReference type="InterPro" id="IPR003439">
    <property type="entry name" value="ABC_transporter-like_ATP-bd"/>
</dbReference>
<protein>
    <recommendedName>
        <fullName evidence="10">ABC transporter domain-containing protein</fullName>
    </recommendedName>
</protein>
<evidence type="ECO:0000256" key="1">
    <source>
        <dbReference type="ARBA" id="ARBA00004141"/>
    </source>
</evidence>
<feature type="transmembrane region" description="Helical" evidence="9">
    <location>
        <begin position="1182"/>
        <end position="1199"/>
    </location>
</feature>
<gene>
    <name evidence="11" type="ORF">BMF94_2223</name>
</gene>
<keyword evidence="7 9" id="KW-0472">Membrane</keyword>
<dbReference type="PROSITE" id="PS00211">
    <property type="entry name" value="ABC_TRANSPORTER_1"/>
    <property type="match status" value="2"/>
</dbReference>
<comment type="subcellular location">
    <subcellularLocation>
        <location evidence="1">Membrane</location>
        <topology evidence="1">Multi-pass membrane protein</topology>
    </subcellularLocation>
</comment>
<keyword evidence="2" id="KW-0813">Transport</keyword>
<dbReference type="GO" id="GO:0140359">
    <property type="term" value="F:ABC-type transporter activity"/>
    <property type="evidence" value="ECO:0007669"/>
    <property type="project" value="InterPro"/>
</dbReference>
<evidence type="ECO:0000256" key="6">
    <source>
        <dbReference type="ARBA" id="ARBA00022989"/>
    </source>
</evidence>
<evidence type="ECO:0000256" key="4">
    <source>
        <dbReference type="ARBA" id="ARBA00022741"/>
    </source>
</evidence>
<dbReference type="InterPro" id="IPR003593">
    <property type="entry name" value="AAA+_ATPase"/>
</dbReference>
<dbReference type="Pfam" id="PF01061">
    <property type="entry name" value="ABC2_membrane"/>
    <property type="match status" value="2"/>
</dbReference>
<dbReference type="Pfam" id="PF19055">
    <property type="entry name" value="ABC2_membrane_7"/>
    <property type="match status" value="1"/>
</dbReference>
<sequence length="1425" mass="155528">MDGRTPGKLGEQGPAAPSSSPTTARSIAPVGVRVDGVTVAAPIPQWSIPLAVPITVPRFIQRRLQKGQAIEAKELVRDVHLDIEPGQMLAMPPVAQTDLPRGFSALEGPGAGKASLVVMSIFETEIPPRSTTLLNAIAGRSGGLDMPTGSIGFLSAKPNDDSRATTVVGGDRSSNEAYDEGQPLPRREAKKLIGYVRQDDFLMPFLTVRETLNFAAALRLPKSVSAATRTAIVEQTITELGLADAADVVVGGPFRKGISGGEKRRLTIGCTLVQMPSVLVLDEPTTGLDSFTAFQILETLKKLARRGRTVIVTLHGPRSDAFPLFDQLLLLSRGNVVYRGPAAEILPHFASQGFDVPLDCNPLDFVIDVSSIDSRTPDAELATQERVGRLVAAWREREVARTQQDPQARRLSKARETHLDPRASRSDAPGAQRDEKDDEAVDLNRANLLRQTSLLTRRGLRNVFRNYPQMAGLLLQAIIRVRQEASIDARASASIGVVMGLVFLNPPETPAGIQSLKTVVFFVGPGAFYLSIILAVYILCEDLVVFDREQEDGLYKTVPWVTSTILSYLPINVISPTIFAILVYFMTGWRRDDLAKNLFSLIANCIMQQQAAWAFALFCSAINRSFAQASLLANGLSIPFLLSSGYLITHILGWISWTRWLSPYFYGFHWMVRLQFDNRTFACNGIEGAARNQCIGENVLRGMRVRLSTPVFVYPLGLLGFILVMYALAILILSTYHPGGVKHATQVAKKPDAEQEKKVSHDEASMLERKPSRRPVDVSVKNLQLTVSRRSIIRRGEAAPKVILENVSAEFPAGQVSVIMGPSGAGKSSLLQMLAGRLGSGATSAFSSTGSITLNGQLFDSSLASLVAFVEQVSDGIRETLHYAARLRLSDRSARQCAERAEEVLLLLGLSTCADTLVGGPLVKGISGGEKRRLSLAVELLSDPAVLYADEPTSGLDAFTAQNVMQTLRDLASDGRTIVVSIHQPRSDIWQMFDNALLLVKGGRTAYSGSTHEILPYFSRVGRECPPHFNPADFVIDIVSVDYHSLEDEELSKARINGLVESWRHERETVGAGKEGVLTETAPHAHSRHDKRNAKLRKTPFRRAFPTVLARSFRYGAARIFGSPDPLTVASPPLSNLRRQPDVFIARVSNPPFMALFFWIYFARLGYGPSSSQDRIGLLQETTALPFVGMLACIAIFPSEKKLYEHEWKSSARYGVTTFLSVYTLQETVTSILSAFLCTSCISVIFVFGMNLQWGGTRFLQFWFASFALISAGESVGVSNHSSAHLSAARRRLKNRGIPQIIFSAFTRNGGLTTALVSAALTLLAQLNGIISVTLPYFLVVIGWVSPMRPQAALMMINEMTGLRFECTQAEVATGACIYTNGAEVLSTFGLPYGETGKYCGILAALVVLWRLAAFGGMHLRVAFL</sequence>
<organism evidence="11 12">
    <name type="scientific">Rhodotorula taiwanensis</name>
    <dbReference type="NCBI Taxonomy" id="741276"/>
    <lineage>
        <taxon>Eukaryota</taxon>
        <taxon>Fungi</taxon>
        <taxon>Dikarya</taxon>
        <taxon>Basidiomycota</taxon>
        <taxon>Pucciniomycotina</taxon>
        <taxon>Microbotryomycetes</taxon>
        <taxon>Sporidiobolales</taxon>
        <taxon>Sporidiobolaceae</taxon>
        <taxon>Rhodotorula</taxon>
    </lineage>
</organism>
<feature type="transmembrane region" description="Helical" evidence="9">
    <location>
        <begin position="1399"/>
        <end position="1420"/>
    </location>
</feature>
<feature type="region of interest" description="Disordered" evidence="8">
    <location>
        <begin position="401"/>
        <end position="439"/>
    </location>
</feature>
<dbReference type="GO" id="GO:0005524">
    <property type="term" value="F:ATP binding"/>
    <property type="evidence" value="ECO:0007669"/>
    <property type="project" value="UniProtKB-KW"/>
</dbReference>
<evidence type="ECO:0000256" key="9">
    <source>
        <dbReference type="SAM" id="Phobius"/>
    </source>
</evidence>
<dbReference type="SUPFAM" id="SSF52540">
    <property type="entry name" value="P-loop containing nucleoside triphosphate hydrolases"/>
    <property type="match status" value="2"/>
</dbReference>
<feature type="transmembrane region" description="Helical" evidence="9">
    <location>
        <begin position="631"/>
        <end position="657"/>
    </location>
</feature>
<dbReference type="SMART" id="SM00382">
    <property type="entry name" value="AAA"/>
    <property type="match status" value="2"/>
</dbReference>
<dbReference type="PANTHER" id="PTHR48041:SF91">
    <property type="entry name" value="ABC TRANSPORTER G FAMILY MEMBER 28"/>
    <property type="match status" value="1"/>
</dbReference>
<keyword evidence="3 9" id="KW-0812">Transmembrane</keyword>
<feature type="compositionally biased region" description="Basic and acidic residues" evidence="8">
    <location>
        <begin position="413"/>
        <end position="425"/>
    </location>
</feature>
<dbReference type="Proteomes" id="UP000237144">
    <property type="component" value="Unassembled WGS sequence"/>
</dbReference>
<keyword evidence="4" id="KW-0547">Nucleotide-binding</keyword>
<evidence type="ECO:0000256" key="2">
    <source>
        <dbReference type="ARBA" id="ARBA00022448"/>
    </source>
</evidence>
<feature type="transmembrane region" description="Helical" evidence="9">
    <location>
        <begin position="1327"/>
        <end position="1346"/>
    </location>
</feature>
<proteinExistence type="predicted"/>
<feature type="domain" description="ABC transporter" evidence="10">
    <location>
        <begin position="54"/>
        <end position="358"/>
    </location>
</feature>
<keyword evidence="6 9" id="KW-1133">Transmembrane helix</keyword>
<feature type="region of interest" description="Disordered" evidence="8">
    <location>
        <begin position="1"/>
        <end position="27"/>
    </location>
</feature>
<evidence type="ECO:0000256" key="7">
    <source>
        <dbReference type="ARBA" id="ARBA00023136"/>
    </source>
</evidence>
<feature type="transmembrane region" description="Helical" evidence="9">
    <location>
        <begin position="519"/>
        <end position="540"/>
    </location>
</feature>
<feature type="domain" description="ABC transporter" evidence="10">
    <location>
        <begin position="787"/>
        <end position="1027"/>
    </location>
</feature>
<dbReference type="STRING" id="741276.A0A2S5BDA3"/>
<dbReference type="InterPro" id="IPR017871">
    <property type="entry name" value="ABC_transporter-like_CS"/>
</dbReference>
<keyword evidence="12" id="KW-1185">Reference proteome</keyword>
<dbReference type="EMBL" id="PJQD01000022">
    <property type="protein sequence ID" value="POY74747.1"/>
    <property type="molecule type" value="Genomic_DNA"/>
</dbReference>
<evidence type="ECO:0000313" key="12">
    <source>
        <dbReference type="Proteomes" id="UP000237144"/>
    </source>
</evidence>
<evidence type="ECO:0000259" key="10">
    <source>
        <dbReference type="PROSITE" id="PS50893"/>
    </source>
</evidence>
<feature type="transmembrane region" description="Helical" evidence="9">
    <location>
        <begin position="1220"/>
        <end position="1248"/>
    </location>
</feature>
<evidence type="ECO:0000256" key="8">
    <source>
        <dbReference type="SAM" id="MobiDB-lite"/>
    </source>
</evidence>
<evidence type="ECO:0000256" key="5">
    <source>
        <dbReference type="ARBA" id="ARBA00022840"/>
    </source>
</evidence>
<accession>A0A2S5BDA3</accession>
<dbReference type="PROSITE" id="PS50893">
    <property type="entry name" value="ABC_TRANSPORTER_2"/>
    <property type="match status" value="2"/>
</dbReference>
<dbReference type="InterPro" id="IPR043926">
    <property type="entry name" value="ABCG_dom"/>
</dbReference>
<evidence type="ECO:0000256" key="3">
    <source>
        <dbReference type="ARBA" id="ARBA00022692"/>
    </source>
</evidence>
<feature type="transmembrane region" description="Helical" evidence="9">
    <location>
        <begin position="1260"/>
        <end position="1280"/>
    </location>
</feature>
<reference evidence="11 12" key="1">
    <citation type="journal article" date="2018" name="Front. Microbiol.">
        <title>Prospects for Fungal Bioremediation of Acidic Radioactive Waste Sites: Characterization and Genome Sequence of Rhodotorula taiwanensis MD1149.</title>
        <authorList>
            <person name="Tkavc R."/>
            <person name="Matrosova V.Y."/>
            <person name="Grichenko O.E."/>
            <person name="Gostincar C."/>
            <person name="Volpe R.P."/>
            <person name="Klimenkova P."/>
            <person name="Gaidamakova E.K."/>
            <person name="Zhou C.E."/>
            <person name="Stewart B.J."/>
            <person name="Lyman M.G."/>
            <person name="Malfatti S.A."/>
            <person name="Rubinfeld B."/>
            <person name="Courtot M."/>
            <person name="Singh J."/>
            <person name="Dalgard C.L."/>
            <person name="Hamilton T."/>
            <person name="Frey K.G."/>
            <person name="Gunde-Cimerman N."/>
            <person name="Dugan L."/>
            <person name="Daly M.J."/>
        </authorList>
    </citation>
    <scope>NUCLEOTIDE SEQUENCE [LARGE SCALE GENOMIC DNA]</scope>
    <source>
        <strain evidence="11 12">MD1149</strain>
    </source>
</reference>
<dbReference type="PANTHER" id="PTHR48041">
    <property type="entry name" value="ABC TRANSPORTER G FAMILY MEMBER 28"/>
    <property type="match status" value="1"/>
</dbReference>
<feature type="transmembrane region" description="Helical" evidence="9">
    <location>
        <begin position="560"/>
        <end position="586"/>
    </location>
</feature>
<comment type="caution">
    <text evidence="11">The sequence shown here is derived from an EMBL/GenBank/DDBJ whole genome shotgun (WGS) entry which is preliminary data.</text>
</comment>
<name>A0A2S5BDA3_9BASI</name>
<dbReference type="Gene3D" id="3.40.50.300">
    <property type="entry name" value="P-loop containing nucleotide triphosphate hydrolases"/>
    <property type="match status" value="2"/>
</dbReference>
<dbReference type="InterPro" id="IPR050352">
    <property type="entry name" value="ABCG_transporters"/>
</dbReference>
<dbReference type="InterPro" id="IPR027417">
    <property type="entry name" value="P-loop_NTPase"/>
</dbReference>
<feature type="transmembrane region" description="Helical" evidence="9">
    <location>
        <begin position="712"/>
        <end position="733"/>
    </location>
</feature>
<dbReference type="GO" id="GO:0016887">
    <property type="term" value="F:ATP hydrolysis activity"/>
    <property type="evidence" value="ECO:0007669"/>
    <property type="project" value="InterPro"/>
</dbReference>
<feature type="region of interest" description="Disordered" evidence="8">
    <location>
        <begin position="748"/>
        <end position="771"/>
    </location>
</feature>
<keyword evidence="5" id="KW-0067">ATP-binding</keyword>